<dbReference type="RefSeq" id="WP_072995478.1">
    <property type="nucleotide sequence ID" value="NZ_FQYU01000013.1"/>
</dbReference>
<dbReference type="STRING" id="192903.SAMN04488513_1138"/>
<dbReference type="Gene3D" id="2.60.40.1120">
    <property type="entry name" value="Carboxypeptidase-like, regulatory domain"/>
    <property type="match status" value="1"/>
</dbReference>
<dbReference type="SUPFAM" id="SSF56935">
    <property type="entry name" value="Porins"/>
    <property type="match status" value="1"/>
</dbReference>
<accession>A0A1M6NCR3</accession>
<organism evidence="2 3">
    <name type="scientific">Pseudozobellia thermophila</name>
    <dbReference type="NCBI Taxonomy" id="192903"/>
    <lineage>
        <taxon>Bacteria</taxon>
        <taxon>Pseudomonadati</taxon>
        <taxon>Bacteroidota</taxon>
        <taxon>Flavobacteriia</taxon>
        <taxon>Flavobacteriales</taxon>
        <taxon>Flavobacteriaceae</taxon>
        <taxon>Pseudozobellia</taxon>
    </lineage>
</organism>
<dbReference type="SUPFAM" id="SSF49464">
    <property type="entry name" value="Carboxypeptidase regulatory domain-like"/>
    <property type="match status" value="1"/>
</dbReference>
<dbReference type="InterPro" id="IPR041700">
    <property type="entry name" value="OMP_b-brl_3"/>
</dbReference>
<evidence type="ECO:0000259" key="1">
    <source>
        <dbReference type="Pfam" id="PF14905"/>
    </source>
</evidence>
<dbReference type="InterPro" id="IPR008969">
    <property type="entry name" value="CarboxyPept-like_regulatory"/>
</dbReference>
<evidence type="ECO:0000313" key="2">
    <source>
        <dbReference type="EMBL" id="SHJ93477.1"/>
    </source>
</evidence>
<dbReference type="AlphaFoldDB" id="A0A1M6NCR3"/>
<keyword evidence="3" id="KW-1185">Reference proteome</keyword>
<dbReference type="OrthoDB" id="1682379at2"/>
<dbReference type="EMBL" id="FQYU01000013">
    <property type="protein sequence ID" value="SHJ93477.1"/>
    <property type="molecule type" value="Genomic_DNA"/>
</dbReference>
<reference evidence="3" key="1">
    <citation type="submission" date="2016-11" db="EMBL/GenBank/DDBJ databases">
        <authorList>
            <person name="Varghese N."/>
            <person name="Submissions S."/>
        </authorList>
    </citation>
    <scope>NUCLEOTIDE SEQUENCE [LARGE SCALE GENOMIC DNA]</scope>
    <source>
        <strain evidence="3">DSM 19858</strain>
    </source>
</reference>
<proteinExistence type="predicted"/>
<feature type="domain" description="Outer membrane protein beta-barrel" evidence="1">
    <location>
        <begin position="444"/>
        <end position="899"/>
    </location>
</feature>
<name>A0A1M6NCR3_9FLAO</name>
<dbReference type="Proteomes" id="UP000184543">
    <property type="component" value="Unassembled WGS sequence"/>
</dbReference>
<dbReference type="Pfam" id="PF14905">
    <property type="entry name" value="OMP_b-brl_3"/>
    <property type="match status" value="1"/>
</dbReference>
<dbReference type="Pfam" id="PF13715">
    <property type="entry name" value="CarbopepD_reg_2"/>
    <property type="match status" value="1"/>
</dbReference>
<gene>
    <name evidence="2" type="ORF">SAMN04488513_1138</name>
</gene>
<protein>
    <submittedName>
        <fullName evidence="2">CarboxypepD_reg-like domain-containing protein</fullName>
    </submittedName>
</protein>
<sequence>MHKILPVFVLCTCFYYNVCGQEFKISGTVIDAASEQPLEATTIYAESPKDSTLVAYTISDENGYFELEDRSALKKMNLFFSYNGYKTLTMQVEVKPEVKFGTVRLEPQTQELEGVDVVGERVPITIKKDTMEFNADSFKTRPDANVEDVLKKLPGVDIDSDGKITVNGKEVSQVLVNGQVFFSNDPKVATKSLPKEVIDKIQITDTKTKTQEFTGEEGDGETKTINLTIKKDKNKGVLGRVSAGYGSDERYQLNGILNYFNDSKRASAIASSNNINNSGFSFDEIYDMVGRSRGGYNGARDAGLLNNFGNGITTSSNLGASYADAQKGKYEIDGNYFYGYSDSYNDQKTSRENILPEGRFFTDSENKFRGSTNSNRGAANLEFDIDKTLRVTLEPSMSVNRTDSYNTNSSVSYDGEGAQINRNERTTTDDGFQRNFGNRFSIIKKLDTIGRFISLSFRNTNNEDRTQSNLYSVSEVFDADDGTQVLDQFSEVVNKRNFYEVSGEYRHPIAEKTFLDLEYAYSYDDRDNRKEVFDSDEDGTYSLFNQEQSSNFNFKNVQQTPSIGIRRNGEKFHFRVAAEYKFSELGNQDFLQNTGFTKSYENLLFNARVRYSFGKNKRFRARYRSSLNFPSVNQLRPVPNISNPLHIVIGNPELSPAVRHNISFNYNDFNWKERTGMYVYFNMDVYKDRVSGISTTDENLLRTTRYANVDGNYNGWAGFGYSKGIKKDSTLTAKFNLRPGINFGRQVSFSNGVRLEAQSLDVSPYISANINYKELVEIEPGYGVAFNNTNYNLDNFEDVRFTSQNASLRTTTYWPKNVIWGNDIRYTYNGNVGEGYKKDAVFWNMSLGLEILKKKATVKVLAYDLLDQNINTRRTTGEDFIQDFQGTVLTRYFMGSFTYKFDQFGGKKGPKNRFRRY</sequence>
<evidence type="ECO:0000313" key="3">
    <source>
        <dbReference type="Proteomes" id="UP000184543"/>
    </source>
</evidence>